<sequence>MEKEQLIELIRKIRFAEASSEQEADEQIMRLRENVPDPDILKYFKKLYEHFSPEEILSLMLSYKPFIL</sequence>
<proteinExistence type="predicted"/>
<dbReference type="Proteomes" id="UP001232063">
    <property type="component" value="Unassembled WGS sequence"/>
</dbReference>
<protein>
    <submittedName>
        <fullName evidence="1">Uncharacterized protein</fullName>
    </submittedName>
</protein>
<evidence type="ECO:0000313" key="2">
    <source>
        <dbReference type="Proteomes" id="UP001232063"/>
    </source>
</evidence>
<gene>
    <name evidence="1" type="ORF">QNI22_22155</name>
</gene>
<keyword evidence="2" id="KW-1185">Reference proteome</keyword>
<reference evidence="1" key="1">
    <citation type="submission" date="2023-05" db="EMBL/GenBank/DDBJ databases">
        <authorList>
            <person name="Zhang X."/>
        </authorList>
    </citation>
    <scope>NUCLEOTIDE SEQUENCE</scope>
    <source>
        <strain evidence="1">BD1B2-1</strain>
    </source>
</reference>
<evidence type="ECO:0000313" key="1">
    <source>
        <dbReference type="EMBL" id="MDJ1503389.1"/>
    </source>
</evidence>
<name>A0AAE3R8K6_9BACT</name>
<comment type="caution">
    <text evidence="1">The sequence shown here is derived from an EMBL/GenBank/DDBJ whole genome shotgun (WGS) entry which is preliminary data.</text>
</comment>
<dbReference type="EMBL" id="JASJOU010000008">
    <property type="protein sequence ID" value="MDJ1503389.1"/>
    <property type="molecule type" value="Genomic_DNA"/>
</dbReference>
<organism evidence="1 2">
    <name type="scientific">Xanthocytophaga agilis</name>
    <dbReference type="NCBI Taxonomy" id="3048010"/>
    <lineage>
        <taxon>Bacteria</taxon>
        <taxon>Pseudomonadati</taxon>
        <taxon>Bacteroidota</taxon>
        <taxon>Cytophagia</taxon>
        <taxon>Cytophagales</taxon>
        <taxon>Rhodocytophagaceae</taxon>
        <taxon>Xanthocytophaga</taxon>
    </lineage>
</organism>
<dbReference type="AlphaFoldDB" id="A0AAE3R8K6"/>
<dbReference type="RefSeq" id="WP_314514012.1">
    <property type="nucleotide sequence ID" value="NZ_JASJOU010000008.1"/>
</dbReference>
<accession>A0AAE3R8K6</accession>